<evidence type="ECO:0000313" key="3">
    <source>
        <dbReference type="Proteomes" id="UP001629523"/>
    </source>
</evidence>
<name>A0ABW9ETI2_9GAMM</name>
<evidence type="ECO:0000313" key="2">
    <source>
        <dbReference type="EMBL" id="MFM1345293.1"/>
    </source>
</evidence>
<reference evidence="2 3" key="1">
    <citation type="journal article" date="2024" name="Infect. Genet. Evol.">
        <title>Characteristics and comparative genome analysis of Yersinia enterocolitica and related species associated with human infections in Switzerland 2019-2023.</title>
        <authorList>
            <person name="Stevens M.J.A."/>
            <person name="Horlbog J.A."/>
            <person name="Diethelm A."/>
            <person name="Stephan R."/>
            <person name="Nuesch-Inderbinen M."/>
        </authorList>
    </citation>
    <scope>NUCLEOTIDE SEQUENCE [LARGE SCALE GENOMIC DNA]</scope>
    <source>
        <strain evidence="2 3">N20-0302</strain>
    </source>
</reference>
<gene>
    <name evidence="2" type="ORF">WFP14_01840</name>
</gene>
<accession>A0ABW9ETI2</accession>
<dbReference type="RefSeq" id="WP_077173976.1">
    <property type="nucleotide sequence ID" value="NZ_CABHYX010000074.1"/>
</dbReference>
<dbReference type="Proteomes" id="UP001629523">
    <property type="component" value="Unassembled WGS sequence"/>
</dbReference>
<sequence length="100" mass="11495">MDDTGFDPFRAGSLDESWRQQPGTPAYSTDLTVAELGDALEKADKFKSPSRRDEVIKRRIKHLDGKDFDQMTVSNNAYLLKLNREVVKGQKETQWHSPRQ</sequence>
<feature type="region of interest" description="Disordered" evidence="1">
    <location>
        <begin position="1"/>
        <end position="26"/>
    </location>
</feature>
<protein>
    <submittedName>
        <fullName evidence="2">Uncharacterized protein</fullName>
    </submittedName>
</protein>
<evidence type="ECO:0000256" key="1">
    <source>
        <dbReference type="SAM" id="MobiDB-lite"/>
    </source>
</evidence>
<dbReference type="EMBL" id="JBBEST010000001">
    <property type="protein sequence ID" value="MFM1345293.1"/>
    <property type="molecule type" value="Genomic_DNA"/>
</dbReference>
<proteinExistence type="predicted"/>
<organism evidence="2 3">
    <name type="scientific">Yersinia proxima</name>
    <dbReference type="NCBI Taxonomy" id="2890316"/>
    <lineage>
        <taxon>Bacteria</taxon>
        <taxon>Pseudomonadati</taxon>
        <taxon>Pseudomonadota</taxon>
        <taxon>Gammaproteobacteria</taxon>
        <taxon>Enterobacterales</taxon>
        <taxon>Yersiniaceae</taxon>
        <taxon>Yersinia</taxon>
    </lineage>
</organism>
<keyword evidence="3" id="KW-1185">Reference proteome</keyword>
<comment type="caution">
    <text evidence="2">The sequence shown here is derived from an EMBL/GenBank/DDBJ whole genome shotgun (WGS) entry which is preliminary data.</text>
</comment>